<dbReference type="GO" id="GO:0008168">
    <property type="term" value="F:methyltransferase activity"/>
    <property type="evidence" value="ECO:0007669"/>
    <property type="project" value="UniProtKB-KW"/>
</dbReference>
<gene>
    <name evidence="6" type="ORF">ACFSUO_05265</name>
</gene>
<comment type="caution">
    <text evidence="6">The sequence shown here is derived from an EMBL/GenBank/DDBJ whole genome shotgun (WGS) entry which is preliminary data.</text>
</comment>
<organism evidence="6 7">
    <name type="scientific">Lentibacillus juripiscarius</name>
    <dbReference type="NCBI Taxonomy" id="257446"/>
    <lineage>
        <taxon>Bacteria</taxon>
        <taxon>Bacillati</taxon>
        <taxon>Bacillota</taxon>
        <taxon>Bacilli</taxon>
        <taxon>Bacillales</taxon>
        <taxon>Bacillaceae</taxon>
        <taxon>Lentibacillus</taxon>
    </lineage>
</organism>
<evidence type="ECO:0000256" key="2">
    <source>
        <dbReference type="ARBA" id="ARBA00022603"/>
    </source>
</evidence>
<accession>A0ABW5V2Y5</accession>
<keyword evidence="3 6" id="KW-0808">Transferase</keyword>
<proteinExistence type="inferred from homology"/>
<keyword evidence="7" id="KW-1185">Reference proteome</keyword>
<reference evidence="7" key="1">
    <citation type="journal article" date="2019" name="Int. J. Syst. Evol. Microbiol.">
        <title>The Global Catalogue of Microorganisms (GCM) 10K type strain sequencing project: providing services to taxonomists for standard genome sequencing and annotation.</title>
        <authorList>
            <consortium name="The Broad Institute Genomics Platform"/>
            <consortium name="The Broad Institute Genome Sequencing Center for Infectious Disease"/>
            <person name="Wu L."/>
            <person name="Ma J."/>
        </authorList>
    </citation>
    <scope>NUCLEOTIDE SEQUENCE [LARGE SCALE GENOMIC DNA]</scope>
    <source>
        <strain evidence="7">TISTR 1535</strain>
    </source>
</reference>
<feature type="domain" description="DNA methylase N-4/N-6" evidence="5">
    <location>
        <begin position="388"/>
        <end position="718"/>
    </location>
</feature>
<evidence type="ECO:0000259" key="5">
    <source>
        <dbReference type="Pfam" id="PF01555"/>
    </source>
</evidence>
<evidence type="ECO:0000313" key="6">
    <source>
        <dbReference type="EMBL" id="MFD2760381.1"/>
    </source>
</evidence>
<evidence type="ECO:0000313" key="7">
    <source>
        <dbReference type="Proteomes" id="UP001597502"/>
    </source>
</evidence>
<protein>
    <submittedName>
        <fullName evidence="6">Site-specific DNA-methyltransferase</fullName>
        <ecNumber evidence="6">2.1.1.-</ecNumber>
    </submittedName>
</protein>
<dbReference type="InterPro" id="IPR002052">
    <property type="entry name" value="DNA_methylase_N6_adenine_CS"/>
</dbReference>
<dbReference type="EMBL" id="JBHUNA010000009">
    <property type="protein sequence ID" value="MFD2760381.1"/>
    <property type="molecule type" value="Genomic_DNA"/>
</dbReference>
<dbReference type="Proteomes" id="UP001597502">
    <property type="component" value="Unassembled WGS sequence"/>
</dbReference>
<evidence type="ECO:0000256" key="4">
    <source>
        <dbReference type="ARBA" id="ARBA00022747"/>
    </source>
</evidence>
<dbReference type="Pfam" id="PF01555">
    <property type="entry name" value="N6_N4_Mtase"/>
    <property type="match status" value="1"/>
</dbReference>
<comment type="similarity">
    <text evidence="1">Belongs to the N(4)/N(6)-methyltransferase family.</text>
</comment>
<dbReference type="InterPro" id="IPR002941">
    <property type="entry name" value="DNA_methylase_N4/N6"/>
</dbReference>
<evidence type="ECO:0000256" key="3">
    <source>
        <dbReference type="ARBA" id="ARBA00022679"/>
    </source>
</evidence>
<dbReference type="PROSITE" id="PS00092">
    <property type="entry name" value="N6_MTASE"/>
    <property type="match status" value="1"/>
</dbReference>
<dbReference type="GO" id="GO:0032259">
    <property type="term" value="P:methylation"/>
    <property type="evidence" value="ECO:0007669"/>
    <property type="project" value="UniProtKB-KW"/>
</dbReference>
<keyword evidence="4" id="KW-0680">Restriction system</keyword>
<keyword evidence="2 6" id="KW-0489">Methyltransferase</keyword>
<dbReference type="InterPro" id="IPR029063">
    <property type="entry name" value="SAM-dependent_MTases_sf"/>
</dbReference>
<dbReference type="EC" id="2.1.1.-" evidence="6"/>
<sequence>MNKENKFFNALEDIFIGVKVEGVGGYVNLLNIKSQYFSNIKQTLKNDIENTLAPMPSFRDEFFDKLYTFFNRYFSDSGAIYFNYSPLHQNIYERVYTNNKDVVLFWKTKMLYYVKSEILFQDLSIDVEGKKFFIDTSELEHKKNDEKKELVFDFVGAKETGKETIITLRVTYSQNGRKTKEDELLKAINKHVQSDVHKHELFKAIRTFKSQTEFDYFINKDAKGFLEEQFENWLYHYMFKETRNNFNEARLNQIRALKDIAYKIIHFISQFEDELMKIWNKPKFVLDSNYVISLSEMDESLIDKIKEHDNIDQQYDEWLNNHYIKDIELDNIDPENYPFLPIDTKYFDSLREEIIDSITNLDRSMDGLLIKSDNYQALNTLKDKYDDIKLIYIDPPYNTEDDEFIYKDKMKHSSWLTMMENRLEIAKNMLSEDGALICQIDYKEIHNLKHLLADIFGEENIVQLISVKTSSPAGFKTVNPGPIDVTEYLLFVTKDKSKFPFKKMYTKVDYDSNYNLYIENIDDSPEHWELTPIIDKFYEVNEIDDNKEAKEKWGDKWKTIRDIFIGDFALENAERIVSKRDPHKPTDTVKELLKDSKNTEQVISVEREDNTNLYIYKGGSLSFYANKLKEIDKELVPTELLTDNWTDISWAGIANEGNIELKNGKKPERLLQRIIEMTTDSSDDIVMDFFVGSGTTTAAAHKLGRKWIGVEFGEHFEEKTLTRMKNVLNGDNTGITKNLDFQGGGFFKYYTLEQYEDTLKNAIYKDENFTMYNANKSPYEQYIFFRDEKLSFAVEGDETNNTYSFNPDRIYPNIDLPESLSNLIGERIISKNDNNLILENNPPINLNDLDLQYIKPLIRW</sequence>
<dbReference type="SUPFAM" id="SSF53335">
    <property type="entry name" value="S-adenosyl-L-methionine-dependent methyltransferases"/>
    <property type="match status" value="1"/>
</dbReference>
<dbReference type="PRINTS" id="PR00508">
    <property type="entry name" value="S21N4MTFRASE"/>
</dbReference>
<dbReference type="RefSeq" id="WP_382391812.1">
    <property type="nucleotide sequence ID" value="NZ_JBHUNA010000009.1"/>
</dbReference>
<name>A0ABW5V2Y5_9BACI</name>
<dbReference type="InterPro" id="IPR001091">
    <property type="entry name" value="RM_Methyltransferase"/>
</dbReference>
<evidence type="ECO:0000256" key="1">
    <source>
        <dbReference type="ARBA" id="ARBA00006594"/>
    </source>
</evidence>
<dbReference type="Gene3D" id="3.40.50.150">
    <property type="entry name" value="Vaccinia Virus protein VP39"/>
    <property type="match status" value="1"/>
</dbReference>